<gene>
    <name evidence="2" type="ORF">J2T57_000174</name>
</gene>
<organism evidence="2 3">
    <name type="scientific">Natronocella acetinitrilica</name>
    <dbReference type="NCBI Taxonomy" id="414046"/>
    <lineage>
        <taxon>Bacteria</taxon>
        <taxon>Pseudomonadati</taxon>
        <taxon>Pseudomonadota</taxon>
        <taxon>Gammaproteobacteria</taxon>
        <taxon>Chromatiales</taxon>
        <taxon>Ectothiorhodospiraceae</taxon>
        <taxon>Natronocella</taxon>
    </lineage>
</organism>
<protein>
    <submittedName>
        <fullName evidence="2">Small integral membrane protein</fullName>
    </submittedName>
</protein>
<keyword evidence="1" id="KW-0812">Transmembrane</keyword>
<reference evidence="2" key="1">
    <citation type="submission" date="2022-03" db="EMBL/GenBank/DDBJ databases">
        <title>Genomic Encyclopedia of Type Strains, Phase III (KMG-III): the genomes of soil and plant-associated and newly described type strains.</title>
        <authorList>
            <person name="Whitman W."/>
        </authorList>
    </citation>
    <scope>NUCLEOTIDE SEQUENCE</scope>
    <source>
        <strain evidence="2">ANL 6-2</strain>
    </source>
</reference>
<accession>A0AAE3G0H9</accession>
<evidence type="ECO:0000256" key="1">
    <source>
        <dbReference type="SAM" id="Phobius"/>
    </source>
</evidence>
<dbReference type="AlphaFoldDB" id="A0AAE3G0H9"/>
<keyword evidence="1" id="KW-0472">Membrane</keyword>
<dbReference type="RefSeq" id="WP_253472835.1">
    <property type="nucleotide sequence ID" value="NZ_JALJXV010000001.1"/>
</dbReference>
<feature type="transmembrane region" description="Helical" evidence="1">
    <location>
        <begin position="50"/>
        <end position="67"/>
    </location>
</feature>
<dbReference type="Proteomes" id="UP001205843">
    <property type="component" value="Unassembled WGS sequence"/>
</dbReference>
<name>A0AAE3G0H9_9GAMM</name>
<dbReference type="Pfam" id="PF09928">
    <property type="entry name" value="DUF2160"/>
    <property type="match status" value="1"/>
</dbReference>
<sequence>MEWMYWTPPTAAFFAVIATILAAMTVWQVLSPTTQRKGFLPLSTTRGDRLFIGLLSSAYFHLFWVGLTDFHPGFMTAACAVWMVALMRWG</sequence>
<dbReference type="InterPro" id="IPR018678">
    <property type="entry name" value="DUF2160_TM"/>
</dbReference>
<evidence type="ECO:0000313" key="2">
    <source>
        <dbReference type="EMBL" id="MCP1673082.1"/>
    </source>
</evidence>
<proteinExistence type="predicted"/>
<dbReference type="EMBL" id="JALJXV010000001">
    <property type="protein sequence ID" value="MCP1673082.1"/>
    <property type="molecule type" value="Genomic_DNA"/>
</dbReference>
<keyword evidence="3" id="KW-1185">Reference proteome</keyword>
<comment type="caution">
    <text evidence="2">The sequence shown here is derived from an EMBL/GenBank/DDBJ whole genome shotgun (WGS) entry which is preliminary data.</text>
</comment>
<feature type="transmembrane region" description="Helical" evidence="1">
    <location>
        <begin position="12"/>
        <end position="30"/>
    </location>
</feature>
<keyword evidence="1" id="KW-1133">Transmembrane helix</keyword>
<evidence type="ECO:0000313" key="3">
    <source>
        <dbReference type="Proteomes" id="UP001205843"/>
    </source>
</evidence>